<comment type="cofactor">
    <cofactor evidence="2">
        <name>Zn(2+)</name>
        <dbReference type="ChEBI" id="CHEBI:29105"/>
    </cofactor>
</comment>
<dbReference type="Proteomes" id="UP000886998">
    <property type="component" value="Unassembled WGS sequence"/>
</dbReference>
<dbReference type="SMART" id="SM00849">
    <property type="entry name" value="Lactamase_B"/>
    <property type="match status" value="1"/>
</dbReference>
<evidence type="ECO:0000256" key="2">
    <source>
        <dbReference type="ARBA" id="ARBA00001947"/>
    </source>
</evidence>
<keyword evidence="8" id="KW-0862">Zinc</keyword>
<dbReference type="OrthoDB" id="515692at2759"/>
<comment type="caution">
    <text evidence="11">The sequence shown here is derived from an EMBL/GenBank/DDBJ whole genome shotgun (WGS) entry which is preliminary data.</text>
</comment>
<evidence type="ECO:0000256" key="3">
    <source>
        <dbReference type="ARBA" id="ARBA00004963"/>
    </source>
</evidence>
<protein>
    <recommendedName>
        <fullName evidence="5">hydroxyacylglutathione hydrolase</fullName>
        <ecNumber evidence="5">3.1.2.6</ecNumber>
    </recommendedName>
    <alternativeName>
        <fullName evidence="9">Glyoxalase II</fullName>
    </alternativeName>
</protein>
<dbReference type="AlphaFoldDB" id="A0A8X6I265"/>
<organism evidence="11 12">
    <name type="scientific">Trichonephila inaurata madagascariensis</name>
    <dbReference type="NCBI Taxonomy" id="2747483"/>
    <lineage>
        <taxon>Eukaryota</taxon>
        <taxon>Metazoa</taxon>
        <taxon>Ecdysozoa</taxon>
        <taxon>Arthropoda</taxon>
        <taxon>Chelicerata</taxon>
        <taxon>Arachnida</taxon>
        <taxon>Araneae</taxon>
        <taxon>Araneomorphae</taxon>
        <taxon>Entelegynae</taxon>
        <taxon>Araneoidea</taxon>
        <taxon>Nephilidae</taxon>
        <taxon>Trichonephila</taxon>
        <taxon>Trichonephila inaurata</taxon>
    </lineage>
</organism>
<comment type="similarity">
    <text evidence="4">Belongs to the metallo-beta-lactamase superfamily. Glyoxalase II family.</text>
</comment>
<dbReference type="SUPFAM" id="SSF56281">
    <property type="entry name" value="Metallo-hydrolase/oxidoreductase"/>
    <property type="match status" value="1"/>
</dbReference>
<dbReference type="GO" id="GO:0031123">
    <property type="term" value="P:RNA 3'-end processing"/>
    <property type="evidence" value="ECO:0007669"/>
    <property type="project" value="UniProtKB-ARBA"/>
</dbReference>
<evidence type="ECO:0000259" key="10">
    <source>
        <dbReference type="SMART" id="SM00849"/>
    </source>
</evidence>
<comment type="pathway">
    <text evidence="3">Secondary metabolite metabolism; methylglyoxal degradation; (R)-lactate from methylglyoxal: step 2/2.</text>
</comment>
<dbReference type="PIRSF" id="PIRSF005457">
    <property type="entry name" value="Glx"/>
    <property type="match status" value="1"/>
</dbReference>
<evidence type="ECO:0000256" key="1">
    <source>
        <dbReference type="ARBA" id="ARBA00001623"/>
    </source>
</evidence>
<dbReference type="PANTHER" id="PTHR11935:SF94">
    <property type="entry name" value="TENZING NORGAY, ISOFORM C"/>
    <property type="match status" value="1"/>
</dbReference>
<feature type="domain" description="Metallo-beta-lactamase" evidence="10">
    <location>
        <begin position="1"/>
        <end position="158"/>
    </location>
</feature>
<keyword evidence="12" id="KW-1185">Reference proteome</keyword>
<sequence>MYILTDYFLKFGITVDPVEPEKVLEILAKEELELRAVITTHHHFDHAGGNKQISETVKNISIYGGDDRIDSLTKKVCHNEIIQIGDLLIKCLHTPCHTSGHVCYYIEGDASHEPICFTGDTLFISGCGRFFEGSAKDMLQSLNILSALPLNTKFYCGHEYTLNNLKFALSVEPNNEEVLQKLKIVEEKLKRQEPTVPSTIGEELKYNPFLRLDKKSVQLYTKEVNPTAIMAALRKFKDDF</sequence>
<dbReference type="InterPro" id="IPR001279">
    <property type="entry name" value="Metallo-B-lactamas"/>
</dbReference>
<dbReference type="InterPro" id="IPR036866">
    <property type="entry name" value="RibonucZ/Hydroxyglut_hydro"/>
</dbReference>
<dbReference type="Pfam" id="PF16123">
    <property type="entry name" value="HAGH_C"/>
    <property type="match status" value="1"/>
</dbReference>
<evidence type="ECO:0000256" key="8">
    <source>
        <dbReference type="ARBA" id="ARBA00022833"/>
    </source>
</evidence>
<gene>
    <name evidence="11" type="primary">HAGH</name>
    <name evidence="11" type="ORF">TNIN_338841</name>
</gene>
<dbReference type="InterPro" id="IPR017782">
    <property type="entry name" value="Hydroxyacylglutathione_Hdrlase"/>
</dbReference>
<dbReference type="NCBIfam" id="TIGR03413">
    <property type="entry name" value="GSH_gloB"/>
    <property type="match status" value="1"/>
</dbReference>
<evidence type="ECO:0000256" key="6">
    <source>
        <dbReference type="ARBA" id="ARBA00022723"/>
    </source>
</evidence>
<dbReference type="HAMAP" id="MF_01374">
    <property type="entry name" value="Glyoxalase_2"/>
    <property type="match status" value="1"/>
</dbReference>
<name>A0A8X6I265_9ARAC</name>
<comment type="catalytic activity">
    <reaction evidence="1">
        <text>an S-(2-hydroxyacyl)glutathione + H2O = a 2-hydroxy carboxylate + glutathione + H(+)</text>
        <dbReference type="Rhea" id="RHEA:21864"/>
        <dbReference type="ChEBI" id="CHEBI:15377"/>
        <dbReference type="ChEBI" id="CHEBI:15378"/>
        <dbReference type="ChEBI" id="CHEBI:57925"/>
        <dbReference type="ChEBI" id="CHEBI:58896"/>
        <dbReference type="ChEBI" id="CHEBI:71261"/>
        <dbReference type="EC" id="3.1.2.6"/>
    </reaction>
</comment>
<dbReference type="InterPro" id="IPR035680">
    <property type="entry name" value="Clx_II_MBL"/>
</dbReference>
<dbReference type="InterPro" id="IPR032282">
    <property type="entry name" value="HAGH_C"/>
</dbReference>
<evidence type="ECO:0000256" key="7">
    <source>
        <dbReference type="ARBA" id="ARBA00022801"/>
    </source>
</evidence>
<dbReference type="GO" id="GO:0046872">
    <property type="term" value="F:metal ion binding"/>
    <property type="evidence" value="ECO:0007669"/>
    <property type="project" value="UniProtKB-KW"/>
</dbReference>
<evidence type="ECO:0000313" key="12">
    <source>
        <dbReference type="Proteomes" id="UP000886998"/>
    </source>
</evidence>
<dbReference type="GO" id="GO:0004416">
    <property type="term" value="F:hydroxyacylglutathione hydrolase activity"/>
    <property type="evidence" value="ECO:0007669"/>
    <property type="project" value="UniProtKB-EC"/>
</dbReference>
<proteinExistence type="inferred from homology"/>
<dbReference type="CDD" id="cd07723">
    <property type="entry name" value="hydroxyacylglutathione_hydrolase_MBL-fold"/>
    <property type="match status" value="1"/>
</dbReference>
<keyword evidence="6" id="KW-0479">Metal-binding</keyword>
<accession>A0A8X6I265</accession>
<dbReference type="EMBL" id="BMAV01023884">
    <property type="protein sequence ID" value="GFS28355.1"/>
    <property type="molecule type" value="Genomic_DNA"/>
</dbReference>
<evidence type="ECO:0000256" key="4">
    <source>
        <dbReference type="ARBA" id="ARBA00006759"/>
    </source>
</evidence>
<evidence type="ECO:0000313" key="11">
    <source>
        <dbReference type="EMBL" id="GFS28355.1"/>
    </source>
</evidence>
<dbReference type="GO" id="GO:0019243">
    <property type="term" value="P:methylglyoxal catabolic process to D-lactate via S-lactoyl-glutathione"/>
    <property type="evidence" value="ECO:0007669"/>
    <property type="project" value="InterPro"/>
</dbReference>
<dbReference type="Pfam" id="PF00753">
    <property type="entry name" value="Lactamase_B"/>
    <property type="match status" value="1"/>
</dbReference>
<reference evidence="11" key="1">
    <citation type="submission" date="2020-08" db="EMBL/GenBank/DDBJ databases">
        <title>Multicomponent nature underlies the extraordinary mechanical properties of spider dragline silk.</title>
        <authorList>
            <person name="Kono N."/>
            <person name="Nakamura H."/>
            <person name="Mori M."/>
            <person name="Yoshida Y."/>
            <person name="Ohtoshi R."/>
            <person name="Malay A.D."/>
            <person name="Moran D.A.P."/>
            <person name="Tomita M."/>
            <person name="Numata K."/>
            <person name="Arakawa K."/>
        </authorList>
    </citation>
    <scope>NUCLEOTIDE SEQUENCE</scope>
</reference>
<dbReference type="PANTHER" id="PTHR11935">
    <property type="entry name" value="BETA LACTAMASE DOMAIN"/>
    <property type="match status" value="1"/>
</dbReference>
<dbReference type="EC" id="3.1.2.6" evidence="5"/>
<dbReference type="Gene3D" id="3.60.15.10">
    <property type="entry name" value="Ribonuclease Z/Hydroxyacylglutathione hydrolase-like"/>
    <property type="match status" value="1"/>
</dbReference>
<evidence type="ECO:0000256" key="9">
    <source>
        <dbReference type="ARBA" id="ARBA00031044"/>
    </source>
</evidence>
<evidence type="ECO:0000256" key="5">
    <source>
        <dbReference type="ARBA" id="ARBA00011917"/>
    </source>
</evidence>
<keyword evidence="7 11" id="KW-0378">Hydrolase</keyword>